<dbReference type="PANTHER" id="PTHR33164">
    <property type="entry name" value="TRANSCRIPTIONAL REGULATOR, MARR FAMILY"/>
    <property type="match status" value="1"/>
</dbReference>
<dbReference type="SUPFAM" id="SSF46785">
    <property type="entry name" value="Winged helix' DNA-binding domain"/>
    <property type="match status" value="1"/>
</dbReference>
<proteinExistence type="predicted"/>
<dbReference type="EMBL" id="JARACI010000789">
    <property type="protein sequence ID" value="MDD9206132.1"/>
    <property type="molecule type" value="Genomic_DNA"/>
</dbReference>
<name>A0ABT5TVP7_9MICO</name>
<organism evidence="2 3">
    <name type="scientific">Georgenia halotolerans</name>
    <dbReference type="NCBI Taxonomy" id="3028317"/>
    <lineage>
        <taxon>Bacteria</taxon>
        <taxon>Bacillati</taxon>
        <taxon>Actinomycetota</taxon>
        <taxon>Actinomycetes</taxon>
        <taxon>Micrococcales</taxon>
        <taxon>Bogoriellaceae</taxon>
        <taxon>Georgenia</taxon>
    </lineage>
</organism>
<evidence type="ECO:0000313" key="3">
    <source>
        <dbReference type="Proteomes" id="UP001165561"/>
    </source>
</evidence>
<evidence type="ECO:0000259" key="1">
    <source>
        <dbReference type="PROSITE" id="PS50995"/>
    </source>
</evidence>
<dbReference type="Proteomes" id="UP001165561">
    <property type="component" value="Unassembled WGS sequence"/>
</dbReference>
<dbReference type="PANTHER" id="PTHR33164:SF99">
    <property type="entry name" value="MARR FAMILY REGULATORY PROTEIN"/>
    <property type="match status" value="1"/>
</dbReference>
<accession>A0ABT5TVP7</accession>
<reference evidence="2" key="1">
    <citation type="submission" date="2023-02" db="EMBL/GenBank/DDBJ databases">
        <title>Georgenia sp.10Sc9-8, isolated from a soil sample collected from the Taklamakan desert.</title>
        <authorList>
            <person name="Liu S."/>
        </authorList>
    </citation>
    <scope>NUCLEOTIDE SEQUENCE</scope>
    <source>
        <strain evidence="2">10Sc9-8</strain>
    </source>
</reference>
<dbReference type="PROSITE" id="PS50995">
    <property type="entry name" value="HTH_MARR_2"/>
    <property type="match status" value="1"/>
</dbReference>
<dbReference type="InterPro" id="IPR039422">
    <property type="entry name" value="MarR/SlyA-like"/>
</dbReference>
<protein>
    <submittedName>
        <fullName evidence="2">MarR family transcriptional regulator</fullName>
    </submittedName>
</protein>
<comment type="caution">
    <text evidence="2">The sequence shown here is derived from an EMBL/GenBank/DDBJ whole genome shotgun (WGS) entry which is preliminary data.</text>
</comment>
<dbReference type="Gene3D" id="1.10.10.10">
    <property type="entry name" value="Winged helix-like DNA-binding domain superfamily/Winged helix DNA-binding domain"/>
    <property type="match status" value="1"/>
</dbReference>
<feature type="domain" description="HTH marR-type" evidence="1">
    <location>
        <begin position="15"/>
        <end position="151"/>
    </location>
</feature>
<dbReference type="InterPro" id="IPR036390">
    <property type="entry name" value="WH_DNA-bd_sf"/>
</dbReference>
<evidence type="ECO:0000313" key="2">
    <source>
        <dbReference type="EMBL" id="MDD9206132.1"/>
    </source>
</evidence>
<sequence length="171" mass="19328">MSAGMQEPRWLDAEQQRAWREFLRGSARVLDAIDHDLEAETGLSLNEYEVMVRLSEVPGRTMRMSVLADNLVHSRSRLTHTVRRMEETGLVVRESCPDDRRGVNCRLTDAGFERLRSIAPGHVASVRRHLVDRLGPERMQQLGAIMALLTDDEEDEADAAAHGRTRSTAPR</sequence>
<dbReference type="SMART" id="SM00347">
    <property type="entry name" value="HTH_MARR"/>
    <property type="match status" value="1"/>
</dbReference>
<gene>
    <name evidence="2" type="ORF">PU560_06565</name>
</gene>
<dbReference type="InterPro" id="IPR036388">
    <property type="entry name" value="WH-like_DNA-bd_sf"/>
</dbReference>
<dbReference type="Pfam" id="PF12802">
    <property type="entry name" value="MarR_2"/>
    <property type="match status" value="1"/>
</dbReference>
<keyword evidence="3" id="KW-1185">Reference proteome</keyword>
<dbReference type="InterPro" id="IPR000835">
    <property type="entry name" value="HTH_MarR-typ"/>
</dbReference>